<name>A0AA37T2C0_9GAMM</name>
<evidence type="ECO:0000313" key="2">
    <source>
        <dbReference type="Proteomes" id="UP001156870"/>
    </source>
</evidence>
<comment type="caution">
    <text evidence="1">The sequence shown here is derived from an EMBL/GenBank/DDBJ whole genome shotgun (WGS) entry which is preliminary data.</text>
</comment>
<gene>
    <name evidence="1" type="ORF">GCM10007877_08170</name>
</gene>
<dbReference type="EMBL" id="BSPD01000021">
    <property type="protein sequence ID" value="GLS25103.1"/>
    <property type="molecule type" value="Genomic_DNA"/>
</dbReference>
<keyword evidence="2" id="KW-1185">Reference proteome</keyword>
<dbReference type="AlphaFoldDB" id="A0AA37T2C0"/>
<proteinExistence type="predicted"/>
<accession>A0AA37T2C0</accession>
<protein>
    <submittedName>
        <fullName evidence="1">Uncharacterized protein</fullName>
    </submittedName>
</protein>
<reference evidence="1 2" key="1">
    <citation type="journal article" date="2014" name="Int. J. Syst. Evol. Microbiol.">
        <title>Complete genome sequence of Corynebacterium casei LMG S-19264T (=DSM 44701T), isolated from a smear-ripened cheese.</title>
        <authorList>
            <consortium name="US DOE Joint Genome Institute (JGI-PGF)"/>
            <person name="Walter F."/>
            <person name="Albersmeier A."/>
            <person name="Kalinowski J."/>
            <person name="Ruckert C."/>
        </authorList>
    </citation>
    <scope>NUCLEOTIDE SEQUENCE [LARGE SCALE GENOMIC DNA]</scope>
    <source>
        <strain evidence="1 2">NBRC 110095</strain>
    </source>
</reference>
<sequence>MSLLGVCCISSGFESVCDDASNVREKIINIEDVKAFMGSSFEIMVLFVSKIVLEVEKFFLVFLLCS</sequence>
<evidence type="ECO:0000313" key="1">
    <source>
        <dbReference type="EMBL" id="GLS25103.1"/>
    </source>
</evidence>
<organism evidence="1 2">
    <name type="scientific">Marinibactrum halimedae</name>
    <dbReference type="NCBI Taxonomy" id="1444977"/>
    <lineage>
        <taxon>Bacteria</taxon>
        <taxon>Pseudomonadati</taxon>
        <taxon>Pseudomonadota</taxon>
        <taxon>Gammaproteobacteria</taxon>
        <taxon>Cellvibrionales</taxon>
        <taxon>Cellvibrionaceae</taxon>
        <taxon>Marinibactrum</taxon>
    </lineage>
</organism>
<dbReference type="Proteomes" id="UP001156870">
    <property type="component" value="Unassembled WGS sequence"/>
</dbReference>